<evidence type="ECO:0000256" key="1">
    <source>
        <dbReference type="SAM" id="MobiDB-lite"/>
    </source>
</evidence>
<dbReference type="Pfam" id="PF09819">
    <property type="entry name" value="ABC_cobalt"/>
    <property type="match status" value="1"/>
</dbReference>
<dbReference type="InterPro" id="IPR017195">
    <property type="entry name" value="ABC_thiamin-permease_prd"/>
</dbReference>
<feature type="transmembrane region" description="Helical" evidence="2">
    <location>
        <begin position="144"/>
        <end position="168"/>
    </location>
</feature>
<evidence type="ECO:0000256" key="2">
    <source>
        <dbReference type="SAM" id="Phobius"/>
    </source>
</evidence>
<accession>A0A9D2LGB8</accession>
<dbReference type="Proteomes" id="UP000823823">
    <property type="component" value="Unassembled WGS sequence"/>
</dbReference>
<keyword evidence="2" id="KW-0812">Transmembrane</keyword>
<dbReference type="PIRSF" id="PIRSF037394">
    <property type="entry name" value="ABC_thiamine-permease_YkoE_prd"/>
    <property type="match status" value="1"/>
</dbReference>
<proteinExistence type="predicted"/>
<reference evidence="3" key="1">
    <citation type="journal article" date="2021" name="PeerJ">
        <title>Extensive microbial diversity within the chicken gut microbiome revealed by metagenomics and culture.</title>
        <authorList>
            <person name="Gilroy R."/>
            <person name="Ravi A."/>
            <person name="Getino M."/>
            <person name="Pursley I."/>
            <person name="Horton D.L."/>
            <person name="Alikhan N.F."/>
            <person name="Baker D."/>
            <person name="Gharbi K."/>
            <person name="Hall N."/>
            <person name="Watson M."/>
            <person name="Adriaenssens E.M."/>
            <person name="Foster-Nyarko E."/>
            <person name="Jarju S."/>
            <person name="Secka A."/>
            <person name="Antonio M."/>
            <person name="Oren A."/>
            <person name="Chaudhuri R.R."/>
            <person name="La Ragione R."/>
            <person name="Hildebrand F."/>
            <person name="Pallen M.J."/>
        </authorList>
    </citation>
    <scope>NUCLEOTIDE SEQUENCE</scope>
    <source>
        <strain evidence="3">ChiHjej13B12-24818</strain>
    </source>
</reference>
<name>A0A9D2LGB8_9MICO</name>
<sequence length="218" mass="23263">MTRFRTVDLLVTVVIGAAFGVAFLGYGQLYTLIGPLTTAFKPAEGLLAGIWFLPAVLAALIVRKPGAALLAEMIAAVLSMLLGSQWGWGTAISGLMQGGGVELVFLAFRYRRFTLPVAILGGMASALLEWGWEKFAYYQEMSWTFSFIMLAFFLLSGALLCGTLGWAATRALAATGALDAMPAGREHAARLRAAEEHATPTAPADPGSRRTESGRFRA</sequence>
<organism evidence="3 4">
    <name type="scientific">Candidatus Brachybacterium merdavium</name>
    <dbReference type="NCBI Taxonomy" id="2838513"/>
    <lineage>
        <taxon>Bacteria</taxon>
        <taxon>Bacillati</taxon>
        <taxon>Actinomycetota</taxon>
        <taxon>Actinomycetes</taxon>
        <taxon>Micrococcales</taxon>
        <taxon>Dermabacteraceae</taxon>
        <taxon>Brachybacterium</taxon>
    </lineage>
</organism>
<keyword evidence="2" id="KW-1133">Transmembrane helix</keyword>
<dbReference type="AlphaFoldDB" id="A0A9D2LGB8"/>
<feature type="region of interest" description="Disordered" evidence="1">
    <location>
        <begin position="192"/>
        <end position="218"/>
    </location>
</feature>
<gene>
    <name evidence="3" type="ORF">H9786_16000</name>
</gene>
<feature type="transmembrane region" description="Helical" evidence="2">
    <location>
        <begin position="7"/>
        <end position="26"/>
    </location>
</feature>
<dbReference type="EMBL" id="DWZH01000135">
    <property type="protein sequence ID" value="HJB12000.1"/>
    <property type="molecule type" value="Genomic_DNA"/>
</dbReference>
<evidence type="ECO:0000313" key="3">
    <source>
        <dbReference type="EMBL" id="HJB12000.1"/>
    </source>
</evidence>
<feature type="transmembrane region" description="Helical" evidence="2">
    <location>
        <begin position="113"/>
        <end position="132"/>
    </location>
</feature>
<evidence type="ECO:0000313" key="4">
    <source>
        <dbReference type="Proteomes" id="UP000823823"/>
    </source>
</evidence>
<feature type="compositionally biased region" description="Basic and acidic residues" evidence="1">
    <location>
        <begin position="207"/>
        <end position="218"/>
    </location>
</feature>
<keyword evidence="2" id="KW-0472">Membrane</keyword>
<feature type="transmembrane region" description="Helical" evidence="2">
    <location>
        <begin position="46"/>
        <end position="62"/>
    </location>
</feature>
<comment type="caution">
    <text evidence="3">The sequence shown here is derived from an EMBL/GenBank/DDBJ whole genome shotgun (WGS) entry which is preliminary data.</text>
</comment>
<protein>
    <submittedName>
        <fullName evidence="3">ECF transporter S component</fullName>
    </submittedName>
</protein>
<reference evidence="3" key="2">
    <citation type="submission" date="2021-04" db="EMBL/GenBank/DDBJ databases">
        <authorList>
            <person name="Gilroy R."/>
        </authorList>
    </citation>
    <scope>NUCLEOTIDE SEQUENCE</scope>
    <source>
        <strain evidence="3">ChiHjej13B12-24818</strain>
    </source>
</reference>